<evidence type="ECO:0000313" key="2">
    <source>
        <dbReference type="Proteomes" id="UP001196413"/>
    </source>
</evidence>
<dbReference type="AlphaFoldDB" id="A0AAD5QDE1"/>
<protein>
    <submittedName>
        <fullName evidence="1">Uncharacterized protein</fullName>
    </submittedName>
</protein>
<accession>A0AAD5QDE1</accession>
<sequence length="139" mass="15941">MGIILLANAMAEILFIERTTQYTPAPVRSRHRLIQSAGAQEPPRTTMAKVENGDVREEEVELLFEKKETTEQQKQHSTPGLRPNPEITASFLSRIFFMFITPLLYNGYWKTLEASDMYEPLPEHESEAATKRLSMLVED</sequence>
<proteinExistence type="predicted"/>
<comment type="caution">
    <text evidence="1">The sequence shown here is derived from an EMBL/GenBank/DDBJ whole genome shotgun (WGS) entry which is preliminary data.</text>
</comment>
<reference evidence="1" key="1">
    <citation type="submission" date="2021-06" db="EMBL/GenBank/DDBJ databases">
        <title>Parelaphostrongylus tenuis whole genome reference sequence.</title>
        <authorList>
            <person name="Garwood T.J."/>
            <person name="Larsen P.A."/>
            <person name="Fountain-Jones N.M."/>
            <person name="Garbe J.R."/>
            <person name="Macchietto M.G."/>
            <person name="Kania S.A."/>
            <person name="Gerhold R.W."/>
            <person name="Richards J.E."/>
            <person name="Wolf T.M."/>
        </authorList>
    </citation>
    <scope>NUCLEOTIDE SEQUENCE</scope>
    <source>
        <strain evidence="1">MNPRO001-30</strain>
        <tissue evidence="1">Meninges</tissue>
    </source>
</reference>
<name>A0AAD5QDE1_PARTN</name>
<gene>
    <name evidence="1" type="ORF">KIN20_003103</name>
</gene>
<dbReference type="EMBL" id="JAHQIW010000409">
    <property type="protein sequence ID" value="KAJ1347923.1"/>
    <property type="molecule type" value="Genomic_DNA"/>
</dbReference>
<evidence type="ECO:0000313" key="1">
    <source>
        <dbReference type="EMBL" id="KAJ1347923.1"/>
    </source>
</evidence>
<organism evidence="1 2">
    <name type="scientific">Parelaphostrongylus tenuis</name>
    <name type="common">Meningeal worm</name>
    <dbReference type="NCBI Taxonomy" id="148309"/>
    <lineage>
        <taxon>Eukaryota</taxon>
        <taxon>Metazoa</taxon>
        <taxon>Ecdysozoa</taxon>
        <taxon>Nematoda</taxon>
        <taxon>Chromadorea</taxon>
        <taxon>Rhabditida</taxon>
        <taxon>Rhabditina</taxon>
        <taxon>Rhabditomorpha</taxon>
        <taxon>Strongyloidea</taxon>
        <taxon>Metastrongylidae</taxon>
        <taxon>Parelaphostrongylus</taxon>
    </lineage>
</organism>
<keyword evidence="2" id="KW-1185">Reference proteome</keyword>
<dbReference type="Proteomes" id="UP001196413">
    <property type="component" value="Unassembled WGS sequence"/>
</dbReference>